<dbReference type="InterPro" id="IPR029039">
    <property type="entry name" value="Flavoprotein-like_sf"/>
</dbReference>
<dbReference type="eggNOG" id="COG1780">
    <property type="taxonomic scope" value="Bacteria"/>
</dbReference>
<evidence type="ECO:0000313" key="6">
    <source>
        <dbReference type="Proteomes" id="UP000182237"/>
    </source>
</evidence>
<dbReference type="AlphaFoldDB" id="A0A1H1RXL4"/>
<proteinExistence type="inferred from homology"/>
<keyword evidence="6" id="KW-1185">Reference proteome</keyword>
<dbReference type="Proteomes" id="UP000182237">
    <property type="component" value="Chromosome I"/>
</dbReference>
<dbReference type="EMBL" id="LT629765">
    <property type="protein sequence ID" value="SDS39729.1"/>
    <property type="molecule type" value="Genomic_DNA"/>
</dbReference>
<sequence>MTDRTSAPTVRDIPREQGCDVVYFSSASENTHRFVARLDRPGTRIPLRPRTDGMIRVNRPYVLVVPTYGGGRRAQAVPRQVVAFLNDAHNRALLRGVIVGGNRNFGTDYCIAGPIIARKCGVPVLHRFELLGTPRDVDTANQILRSLFGPPAETHRRKETRL</sequence>
<gene>
    <name evidence="4" type="primary">nrdI</name>
    <name evidence="5" type="ORF">SAMN04488539_1594</name>
</gene>
<dbReference type="SUPFAM" id="SSF52218">
    <property type="entry name" value="Flavoproteins"/>
    <property type="match status" value="1"/>
</dbReference>
<dbReference type="InterPro" id="IPR020852">
    <property type="entry name" value="RNR_Ib_NrdI_bac"/>
</dbReference>
<dbReference type="STRING" id="1203190.GCA_000312345_01601"/>
<organism evidence="5 6">
    <name type="scientific">Corynebacterium timonense</name>
    <dbReference type="NCBI Taxonomy" id="441500"/>
    <lineage>
        <taxon>Bacteria</taxon>
        <taxon>Bacillati</taxon>
        <taxon>Actinomycetota</taxon>
        <taxon>Actinomycetes</taxon>
        <taxon>Mycobacteriales</taxon>
        <taxon>Corynebacteriaceae</taxon>
        <taxon>Corynebacterium</taxon>
    </lineage>
</organism>
<protein>
    <recommendedName>
        <fullName evidence="3 4">Protein NrdI</fullName>
    </recommendedName>
</protein>
<dbReference type="GO" id="GO:0010181">
    <property type="term" value="F:FMN binding"/>
    <property type="evidence" value="ECO:0007669"/>
    <property type="project" value="InterPro"/>
</dbReference>
<dbReference type="PANTHER" id="PTHR37297">
    <property type="entry name" value="PROTEIN NRDI"/>
    <property type="match status" value="1"/>
</dbReference>
<dbReference type="Pfam" id="PF07972">
    <property type="entry name" value="Flavodoxin_NdrI"/>
    <property type="match status" value="1"/>
</dbReference>
<dbReference type="Gene3D" id="3.40.50.360">
    <property type="match status" value="1"/>
</dbReference>
<comment type="similarity">
    <text evidence="2 4">Belongs to the NrdI family.</text>
</comment>
<name>A0A1H1RXL4_9CORY</name>
<evidence type="ECO:0000313" key="5">
    <source>
        <dbReference type="EMBL" id="SDS39729.1"/>
    </source>
</evidence>
<accession>A0A1H1RXL4</accession>
<dbReference type="HAMAP" id="MF_00128">
    <property type="entry name" value="NrdI"/>
    <property type="match status" value="1"/>
</dbReference>
<comment type="function">
    <text evidence="1 4">Probably involved in ribonucleotide reductase function.</text>
</comment>
<dbReference type="RefSeq" id="WP_051011496.1">
    <property type="nucleotide sequence ID" value="NZ_LT629765.1"/>
</dbReference>
<evidence type="ECO:0000256" key="2">
    <source>
        <dbReference type="ARBA" id="ARBA00009942"/>
    </source>
</evidence>
<evidence type="ECO:0000256" key="4">
    <source>
        <dbReference type="HAMAP-Rule" id="MF_00128"/>
    </source>
</evidence>
<dbReference type="NCBIfam" id="TIGR00333">
    <property type="entry name" value="nrdI"/>
    <property type="match status" value="1"/>
</dbReference>
<dbReference type="OrthoDB" id="350535at2"/>
<dbReference type="InterPro" id="IPR004465">
    <property type="entry name" value="RNR_NrdI"/>
</dbReference>
<dbReference type="PANTHER" id="PTHR37297:SF1">
    <property type="entry name" value="PROTEIN NRDI"/>
    <property type="match status" value="1"/>
</dbReference>
<evidence type="ECO:0000256" key="3">
    <source>
        <dbReference type="ARBA" id="ARBA00020129"/>
    </source>
</evidence>
<reference evidence="5 6" key="1">
    <citation type="submission" date="2016-10" db="EMBL/GenBank/DDBJ databases">
        <authorList>
            <person name="de Groot N.N."/>
        </authorList>
    </citation>
    <scope>NUCLEOTIDE SEQUENCE [LARGE SCALE GENOMIC DNA]</scope>
    <source>
        <strain evidence="5 6">DSM 45434</strain>
    </source>
</reference>
<evidence type="ECO:0000256" key="1">
    <source>
        <dbReference type="ARBA" id="ARBA00003999"/>
    </source>
</evidence>